<dbReference type="Pfam" id="PF01019">
    <property type="entry name" value="G_glu_transpept"/>
    <property type="match status" value="1"/>
</dbReference>
<dbReference type="PRINTS" id="PR01210">
    <property type="entry name" value="GGTRANSPTASE"/>
</dbReference>
<evidence type="ECO:0000313" key="3">
    <source>
        <dbReference type="Proteomes" id="UP001642483"/>
    </source>
</evidence>
<dbReference type="Proteomes" id="UP001642483">
    <property type="component" value="Unassembled WGS sequence"/>
</dbReference>
<evidence type="ECO:0000313" key="2">
    <source>
        <dbReference type="EMBL" id="CAK8675222.1"/>
    </source>
</evidence>
<organism evidence="2 3">
    <name type="scientific">Clavelina lepadiformis</name>
    <name type="common">Light-bulb sea squirt</name>
    <name type="synonym">Ascidia lepadiformis</name>
    <dbReference type="NCBI Taxonomy" id="159417"/>
    <lineage>
        <taxon>Eukaryota</taxon>
        <taxon>Metazoa</taxon>
        <taxon>Chordata</taxon>
        <taxon>Tunicata</taxon>
        <taxon>Ascidiacea</taxon>
        <taxon>Aplousobranchia</taxon>
        <taxon>Clavelinidae</taxon>
        <taxon>Clavelina</taxon>
    </lineage>
</organism>
<dbReference type="PANTHER" id="PTHR43881">
    <property type="entry name" value="GAMMA-GLUTAMYLTRANSPEPTIDASE (AFU_ORTHOLOGUE AFUA_4G13580)"/>
    <property type="match status" value="1"/>
</dbReference>
<name>A0ABP0F6A6_CLALP</name>
<dbReference type="Gene3D" id="3.60.20.40">
    <property type="match status" value="1"/>
</dbReference>
<dbReference type="InterPro" id="IPR052896">
    <property type="entry name" value="GGT-like_enzyme"/>
</dbReference>
<dbReference type="SUPFAM" id="SSF56235">
    <property type="entry name" value="N-terminal nucleophile aminohydrolases (Ntn hydrolases)"/>
    <property type="match status" value="1"/>
</dbReference>
<comment type="caution">
    <text evidence="2">The sequence shown here is derived from an EMBL/GenBank/DDBJ whole genome shotgun (WGS) entry which is preliminary data.</text>
</comment>
<dbReference type="PANTHER" id="PTHR43881:SF1">
    <property type="entry name" value="GAMMA-GLUTAMYLTRANSPEPTIDASE (AFU_ORTHOLOGUE AFUA_4G13580)"/>
    <property type="match status" value="1"/>
</dbReference>
<evidence type="ECO:0000256" key="1">
    <source>
        <dbReference type="ARBA" id="ARBA00009381"/>
    </source>
</evidence>
<dbReference type="Gene3D" id="1.10.246.230">
    <property type="match status" value="1"/>
</dbReference>
<gene>
    <name evidence="2" type="ORF">CVLEPA_LOCUS4823</name>
</gene>
<protein>
    <recommendedName>
        <fullName evidence="4">Gamma-glutamyltransferase</fullName>
    </recommendedName>
</protein>
<reference evidence="2 3" key="1">
    <citation type="submission" date="2024-02" db="EMBL/GenBank/DDBJ databases">
        <authorList>
            <person name="Daric V."/>
            <person name="Darras S."/>
        </authorList>
    </citation>
    <scope>NUCLEOTIDE SEQUENCE [LARGE SCALE GENOMIC DNA]</scope>
</reference>
<comment type="similarity">
    <text evidence="1">Belongs to the gamma-glutamyltransferase family.</text>
</comment>
<sequence>MFSSLNFVSRRSTLTCLNGCVASSQTIASEIGVDILRKGGNAADAAVAVAAALSVVEPYSTGLGGDMFCLYYDGKSSTIQGINGSGASPKKMTIDHLQELGFSEFNKMSERSVHCVTVPGACAGWVDCHANFGSGILDLKDLLTPAISLAKDGFAVPGPITAKEWEEMVAHLIGNKYGEELLVKDSTSGELRAPEMGEVFKNPGLANVLQSIADKGKDGFYKGWVAKSIVDIIKHHGGILDHEDLEEHFTDFVEPISVEYKGLRLWEIPPNSQGIVALEVLNILKNFNLEEMAHNSADYLHLLIEAVRLSFADSLQHCADMNHCHVPIEKLLNDDYGKMQAQAINKTKSMVIPVLDDPPDGRGDTVYFTTADKEGNFCSFINSTYMKFGTGIVPEGCGFALQNRGWNFSLKPGHPNVVAPKKRPYHTIIPAMVTDAKTGKLVLSFGVMGGFMQPQGHVQVLLNMKLFGMDPQQALDAPRFLVGSGHGGAQGAVSLEEGIPECVCSSLISRGHNIVGPVRGYNRARFGRGQVIAKTKIWSTDETTDVLWAGSDPRSDGSAVGY</sequence>
<keyword evidence="3" id="KW-1185">Reference proteome</keyword>
<dbReference type="InterPro" id="IPR029055">
    <property type="entry name" value="Ntn_hydrolases_N"/>
</dbReference>
<accession>A0ABP0F6A6</accession>
<dbReference type="EMBL" id="CAWYQH010000013">
    <property type="protein sequence ID" value="CAK8675222.1"/>
    <property type="molecule type" value="Genomic_DNA"/>
</dbReference>
<dbReference type="InterPro" id="IPR000101">
    <property type="entry name" value="GGT_peptidase"/>
</dbReference>
<dbReference type="InterPro" id="IPR043137">
    <property type="entry name" value="GGT_ssub_C"/>
</dbReference>
<dbReference type="NCBIfam" id="TIGR00066">
    <property type="entry name" value="g_glut_trans"/>
    <property type="match status" value="1"/>
</dbReference>
<evidence type="ECO:0008006" key="4">
    <source>
        <dbReference type="Google" id="ProtNLM"/>
    </source>
</evidence>
<proteinExistence type="inferred from homology"/>